<evidence type="ECO:0000256" key="5">
    <source>
        <dbReference type="ARBA" id="ARBA00022692"/>
    </source>
</evidence>
<dbReference type="InterPro" id="IPR011527">
    <property type="entry name" value="ABC1_TM_dom"/>
</dbReference>
<dbReference type="Proteomes" id="UP000246171">
    <property type="component" value="Unassembled WGS sequence"/>
</dbReference>
<keyword evidence="6" id="KW-0547">Nucleotide-binding</keyword>
<dbReference type="GO" id="GO:0006418">
    <property type="term" value="P:tRNA aminoacylation for protein translation"/>
    <property type="evidence" value="ECO:0007669"/>
    <property type="project" value="InterPro"/>
</dbReference>
<keyword evidence="9 11" id="KW-0472">Membrane</keyword>
<dbReference type="GO" id="GO:0140359">
    <property type="term" value="F:ABC-type transporter activity"/>
    <property type="evidence" value="ECO:0007669"/>
    <property type="project" value="InterPro"/>
</dbReference>
<feature type="domain" description="ABC transmembrane type-1" evidence="13">
    <location>
        <begin position="492"/>
        <end position="659"/>
    </location>
</feature>
<feature type="transmembrane region" description="Helical" evidence="11">
    <location>
        <begin position="487"/>
        <end position="504"/>
    </location>
</feature>
<dbReference type="InterPro" id="IPR003593">
    <property type="entry name" value="AAA+_ATPase"/>
</dbReference>
<organism evidence="14 15">
    <name type="scientific">Aspergillus eucalypticola (strain CBS 122712 / IBT 29274)</name>
    <dbReference type="NCBI Taxonomy" id="1448314"/>
    <lineage>
        <taxon>Eukaryota</taxon>
        <taxon>Fungi</taxon>
        <taxon>Dikarya</taxon>
        <taxon>Ascomycota</taxon>
        <taxon>Pezizomycotina</taxon>
        <taxon>Eurotiomycetes</taxon>
        <taxon>Eurotiomycetidae</taxon>
        <taxon>Eurotiales</taxon>
        <taxon>Aspergillaceae</taxon>
        <taxon>Aspergillus</taxon>
        <taxon>Aspergillus subgen. Circumdati</taxon>
    </lineage>
</organism>
<dbReference type="InterPro" id="IPR050173">
    <property type="entry name" value="ABC_transporter_C-like"/>
</dbReference>
<evidence type="ECO:0008006" key="16">
    <source>
        <dbReference type="Google" id="ProtNLM"/>
    </source>
</evidence>
<dbReference type="PROSITE" id="PS00211">
    <property type="entry name" value="ABC_TRANSPORTER_1"/>
    <property type="match status" value="1"/>
</dbReference>
<feature type="compositionally biased region" description="Polar residues" evidence="10">
    <location>
        <begin position="947"/>
        <end position="958"/>
    </location>
</feature>
<evidence type="ECO:0000256" key="3">
    <source>
        <dbReference type="ARBA" id="ARBA00022448"/>
    </source>
</evidence>
<dbReference type="Pfam" id="PF00152">
    <property type="entry name" value="tRNA-synt_2"/>
    <property type="match status" value="1"/>
</dbReference>
<dbReference type="CDD" id="cd03250">
    <property type="entry name" value="ABCC_MRP_domain1"/>
    <property type="match status" value="1"/>
</dbReference>
<dbReference type="InterPro" id="IPR004364">
    <property type="entry name" value="Aa-tRNA-synt_II"/>
</dbReference>
<evidence type="ECO:0000313" key="14">
    <source>
        <dbReference type="EMBL" id="PWY64814.1"/>
    </source>
</evidence>
<feature type="region of interest" description="Disordered" evidence="10">
    <location>
        <begin position="918"/>
        <end position="960"/>
    </location>
</feature>
<evidence type="ECO:0000256" key="7">
    <source>
        <dbReference type="ARBA" id="ARBA00022840"/>
    </source>
</evidence>
<evidence type="ECO:0000256" key="9">
    <source>
        <dbReference type="ARBA" id="ARBA00023136"/>
    </source>
</evidence>
<reference evidence="14" key="1">
    <citation type="submission" date="2016-12" db="EMBL/GenBank/DDBJ databases">
        <title>The genomes of Aspergillus section Nigri reveals drivers in fungal speciation.</title>
        <authorList>
            <consortium name="DOE Joint Genome Institute"/>
            <person name="Vesth T.C."/>
            <person name="Nybo J."/>
            <person name="Theobald S."/>
            <person name="Brandl J."/>
            <person name="Frisvad J.C."/>
            <person name="Nielsen K.F."/>
            <person name="Lyhne E.K."/>
            <person name="Kogle M.E."/>
            <person name="Kuo A."/>
            <person name="Riley R."/>
            <person name="Clum A."/>
            <person name="Nolan M."/>
            <person name="Lipzen A."/>
            <person name="Salamov A."/>
            <person name="Henrissat B."/>
            <person name="Wiebenga A."/>
            <person name="De vries R.P."/>
            <person name="Grigoriev I.V."/>
            <person name="Mortensen U.H."/>
            <person name="Andersen M.R."/>
            <person name="Baker S.E."/>
        </authorList>
    </citation>
    <scope>NUCLEOTIDE SEQUENCE</scope>
    <source>
        <strain evidence="14">CBS 122712</strain>
    </source>
</reference>
<dbReference type="GO" id="GO:0004812">
    <property type="term" value="F:aminoacyl-tRNA ligase activity"/>
    <property type="evidence" value="ECO:0007669"/>
    <property type="project" value="InterPro"/>
</dbReference>
<dbReference type="CDD" id="cd18604">
    <property type="entry name" value="ABC_6TM_VMR1_D2_like"/>
    <property type="match status" value="1"/>
</dbReference>
<dbReference type="EMBL" id="MSFU01000029">
    <property type="protein sequence ID" value="PWY64814.1"/>
    <property type="molecule type" value="Genomic_DNA"/>
</dbReference>
<dbReference type="InterPro" id="IPR017871">
    <property type="entry name" value="ABC_transporter-like_CS"/>
</dbReference>
<keyword evidence="15" id="KW-1185">Reference proteome</keyword>
<accession>A0A317US67</accession>
<dbReference type="Gene3D" id="3.30.930.10">
    <property type="entry name" value="Bira Bifunctional Protein, Domain 2"/>
    <property type="match status" value="1"/>
</dbReference>
<dbReference type="AlphaFoldDB" id="A0A317US67"/>
<dbReference type="InterPro" id="IPR027417">
    <property type="entry name" value="P-loop_NTPase"/>
</dbReference>
<evidence type="ECO:0000256" key="6">
    <source>
        <dbReference type="ARBA" id="ARBA00022741"/>
    </source>
</evidence>
<evidence type="ECO:0000256" key="1">
    <source>
        <dbReference type="ARBA" id="ARBA00004141"/>
    </source>
</evidence>
<dbReference type="SMART" id="SM00382">
    <property type="entry name" value="AAA"/>
    <property type="match status" value="1"/>
</dbReference>
<evidence type="ECO:0000256" key="2">
    <source>
        <dbReference type="ARBA" id="ARBA00009726"/>
    </source>
</evidence>
<feature type="transmembrane region" description="Helical" evidence="11">
    <location>
        <begin position="655"/>
        <end position="683"/>
    </location>
</feature>
<evidence type="ECO:0000256" key="4">
    <source>
        <dbReference type="ARBA" id="ARBA00022598"/>
    </source>
</evidence>
<keyword evidence="4" id="KW-0436">Ligase</keyword>
<keyword evidence="8 11" id="KW-1133">Transmembrane helix</keyword>
<feature type="transmembrane region" description="Helical" evidence="11">
    <location>
        <begin position="525"/>
        <end position="545"/>
    </location>
</feature>
<feature type="domain" description="ABC transporter" evidence="12">
    <location>
        <begin position="186"/>
        <end position="434"/>
    </location>
</feature>
<dbReference type="PROSITE" id="PS50893">
    <property type="entry name" value="ABC_TRANSPORTER_2"/>
    <property type="match status" value="1"/>
</dbReference>
<dbReference type="VEuPathDB" id="FungiDB:BO83DRAFT_453652"/>
<dbReference type="GO" id="GO:0005524">
    <property type="term" value="F:ATP binding"/>
    <property type="evidence" value="ECO:0007669"/>
    <property type="project" value="UniProtKB-KW"/>
</dbReference>
<comment type="subcellular location">
    <subcellularLocation>
        <location evidence="1">Membrane</location>
        <topology evidence="1">Multi-pass membrane protein</topology>
    </subcellularLocation>
</comment>
<protein>
    <recommendedName>
        <fullName evidence="16">P-loop containing nucleoside triphosphate hydrolase protein</fullName>
    </recommendedName>
</protein>
<keyword evidence="3" id="KW-0813">Transport</keyword>
<comment type="caution">
    <text evidence="14">The sequence shown here is derived from an EMBL/GenBank/DDBJ whole genome shotgun (WGS) entry which is preliminary data.</text>
</comment>
<proteinExistence type="inferred from homology"/>
<evidence type="ECO:0000256" key="11">
    <source>
        <dbReference type="SAM" id="Phobius"/>
    </source>
</evidence>
<name>A0A317US67_ASPEC</name>
<evidence type="ECO:0000313" key="15">
    <source>
        <dbReference type="Proteomes" id="UP000246171"/>
    </source>
</evidence>
<dbReference type="SUPFAM" id="SSF52540">
    <property type="entry name" value="P-loop containing nucleoside triphosphate hydrolases"/>
    <property type="match status" value="1"/>
</dbReference>
<feature type="domain" description="ABC transmembrane type-1" evidence="13">
    <location>
        <begin position="34"/>
        <end position="153"/>
    </location>
</feature>
<evidence type="ECO:0000259" key="12">
    <source>
        <dbReference type="PROSITE" id="PS50893"/>
    </source>
</evidence>
<feature type="transmembrane region" description="Helical" evidence="11">
    <location>
        <begin position="71"/>
        <end position="94"/>
    </location>
</feature>
<dbReference type="Pfam" id="PF00664">
    <property type="entry name" value="ABC_membrane"/>
    <property type="match status" value="2"/>
</dbReference>
<dbReference type="InterPro" id="IPR036640">
    <property type="entry name" value="ABC1_TM_sf"/>
</dbReference>
<dbReference type="OrthoDB" id="6500128at2759"/>
<dbReference type="Gene3D" id="3.40.50.300">
    <property type="entry name" value="P-loop containing nucleotide triphosphate hydrolases"/>
    <property type="match status" value="1"/>
</dbReference>
<keyword evidence="5 11" id="KW-0812">Transmembrane</keyword>
<dbReference type="GO" id="GO:0016887">
    <property type="term" value="F:ATP hydrolysis activity"/>
    <property type="evidence" value="ECO:0007669"/>
    <property type="project" value="InterPro"/>
</dbReference>
<dbReference type="InterPro" id="IPR003439">
    <property type="entry name" value="ABC_transporter-like_ATP-bd"/>
</dbReference>
<dbReference type="PANTHER" id="PTHR24223:SF456">
    <property type="entry name" value="MULTIDRUG RESISTANCE-ASSOCIATED PROTEIN LETHAL(2)03659"/>
    <property type="match status" value="1"/>
</dbReference>
<sequence length="1011" mass="113425">MVALFDEAVTFDSFPGTGRSADSEDGSMGSKQCSGNLTNLMAVDVKRVSDIVSNSFSVYETPLRLLISSVVLIRLVGWQSLFVSILILFISWPLNNYAIERYSRSQKELMDYRDRKLASVTEALHGIRQIKFSATEEQWEEKINALRAGELECPSVVTAGSNCIRSAKRLSEYLDTLQHLPAVLPSRSIDFCEASLTWRGSSGYNAEVLRNANMSIPRNCLTLITGPTGAGKSLLLAAMLGECDILNGTVKTPTGREWTPISEKYHEWLLEDTIAYVAQTPWIEALTIRDNVLFGLPFDARRYTQVIFACALESDLQAMVDGDETQLGPNGVNLSGGQKARLCLARALYSRATVLLLDDIFSSVDVHTAAHLCHYALAGPLARDRTRILATHHVSLCRDHAQGIVHVNGATAHFNPVANPETQDEVDDSWTDHLDMKPFVKGVSHSSSDNDATVRSSRKFIVEETREKGAVRWTVLQDYIQQSGTRSYWMCLVMAFLSYSVLMLSRSQSFHSQASDEKYNVSYYAKIYITLSVLVCTVGATRSYFAMIGSLRASEVLFRCFLHQVLRMPLRWIDTVPLGRILNRFSDDFNLVDSQLGDDMRAILSYGMDVLMAVYPSLIINPLSLISSFILGLITARNSSRQRLYRRARTKWHSWLFNQWLAVRLDMIGAVFTAICAAAVVFLEVEASIARFAINSTLKFTQSISFRIRSYASLELDLHSVERFLEYCHMETESDGGNPTPAGWPYDGTLEVRDLSVQYAPDIEPALHNVTFRVEIYQRDRSAKDICEIPPGQDLPPDQTTRSFDLLLPGIGEVCSGGLREHRLDILIDTMRKKRFLRGQKPGPVPERNAPVDAKPYPYLHSGEELQSVEWFADLRRWGTSPHGGFGIGFERLLQYLTGAGSVREVISFPRYFGQSNERTKKQANARELQQKTKQSKRSFVGGLSTRHVTTPTPADASTKNDRYLGKDKISVPFFFFFFFSFFFGNPDYTIRCFPGCEGEQGVKYPPVSVG</sequence>
<keyword evidence="7" id="KW-0067">ATP-binding</keyword>
<feature type="transmembrane region" description="Helical" evidence="11">
    <location>
        <begin position="613"/>
        <end position="634"/>
    </location>
</feature>
<dbReference type="Gene3D" id="1.20.1560.10">
    <property type="entry name" value="ABC transporter type 1, transmembrane domain"/>
    <property type="match status" value="2"/>
</dbReference>
<dbReference type="GO" id="GO:0016020">
    <property type="term" value="C:membrane"/>
    <property type="evidence" value="ECO:0007669"/>
    <property type="project" value="UniProtKB-SubCell"/>
</dbReference>
<dbReference type="GeneID" id="37058880"/>
<dbReference type="SUPFAM" id="SSF55681">
    <property type="entry name" value="Class II aaRS and biotin synthetases"/>
    <property type="match status" value="1"/>
</dbReference>
<evidence type="ECO:0000256" key="10">
    <source>
        <dbReference type="SAM" id="MobiDB-lite"/>
    </source>
</evidence>
<dbReference type="Pfam" id="PF00005">
    <property type="entry name" value="ABC_tran"/>
    <property type="match status" value="1"/>
</dbReference>
<gene>
    <name evidence="14" type="ORF">BO83DRAFT_453652</name>
</gene>
<dbReference type="InterPro" id="IPR045864">
    <property type="entry name" value="aa-tRNA-synth_II/BPL/LPL"/>
</dbReference>
<dbReference type="PANTHER" id="PTHR24223">
    <property type="entry name" value="ATP-BINDING CASSETTE SUB-FAMILY C"/>
    <property type="match status" value="1"/>
</dbReference>
<evidence type="ECO:0000256" key="8">
    <source>
        <dbReference type="ARBA" id="ARBA00022989"/>
    </source>
</evidence>
<evidence type="ECO:0000259" key="13">
    <source>
        <dbReference type="PROSITE" id="PS50929"/>
    </source>
</evidence>
<dbReference type="RefSeq" id="XP_025384132.1">
    <property type="nucleotide sequence ID" value="XM_025536918.1"/>
</dbReference>
<comment type="similarity">
    <text evidence="2">Belongs to the ABC transporter superfamily. ABCC family. Conjugate transporter (TC 3.A.1.208) subfamily.</text>
</comment>
<dbReference type="SUPFAM" id="SSF90123">
    <property type="entry name" value="ABC transporter transmembrane region"/>
    <property type="match status" value="2"/>
</dbReference>
<dbReference type="PROSITE" id="PS50929">
    <property type="entry name" value="ABC_TM1F"/>
    <property type="match status" value="2"/>
</dbReference>